<feature type="compositionally biased region" description="Polar residues" evidence="1">
    <location>
        <begin position="594"/>
        <end position="655"/>
    </location>
</feature>
<gene>
    <name evidence="2" type="ORF">MENT_LOCUS24621</name>
</gene>
<feature type="region of interest" description="Disordered" evidence="1">
    <location>
        <begin position="400"/>
        <end position="442"/>
    </location>
</feature>
<name>A0A6V7VDG6_MELEN</name>
<feature type="region of interest" description="Disordered" evidence="1">
    <location>
        <begin position="671"/>
        <end position="702"/>
    </location>
</feature>
<sequence length="1253" mass="140572">MGEFENLEGLCWENFFDQVDKQFNEEEEGESKWNGGGSNEIVAFSGVATLPHDKAVCYGVCTVSQVPKLVKCEDCSLVVKMVGFGHHRKFRHRESRLFLARQSVKDAEDSSNSDSNDDCQGFLLSPPHHHLSVASTSEASSIFEGHQWRTTHPLDPSSTKASSSSLKQTAGSNKQQQPSKTNEPPRLYGVEKWNDLRLVLKRTPEKAASQNAEHQHNSSKNVVEHENVEDVSTKKLRKPPPSRAIGSKRKRKKKTNKRTKESDDDEEVANVEDESPQSAGKVYQPSNNDLQECDTFTDDAEHDDSFVTIPTQLTTPSNDDSFVTIPTQLTPSTAANFWDPREAAGRPDVVKGTFKKTPLSSKLTSSHSAPIRKTTLNLSVKQFQQATSFTSANLIQTNMESNKRDTNLDKIAGPSILKRPGQLTSPPQYHHQQNIHKNEEKSIGSVQQIYNKYSGINYKNSEQPQEQPQNLNLQNQFSKMQQQIQKQRGLTRDFDAISPKSTRKTTPEEVDRPDSRHSPSSDTSSSTSNIYMDSQESAALAKSTNDSTCHSNFVNKLPNNVVQSNEFSRSTQFIHEAISNSQKPPTMFRLLGRTPTTGSTENKTTTIIVKNSPNNNAQWKGTDSNSSNSPLSTPQQRKISSASFSGRSHYISPSGTRFVPVDPRGLVSMQKNSASNSITSSKSNSPIAAIPSTPSPASYINSPPRCEIINPNVDIRTPRGETNQNIFGVDYEQQHQFISSTPKTINNIISSSTITTTTANRRQQPQQHFPSTNQTNSNFFRKRQIVEEMTPQALMTSTPNRYQQQQRTPTSSITHSNIKRFRPVMSSQEGDHQQYACIDSFPSDTPILHPPRVRTLYPQKQQHSTISASPIPGTSTSMVDIQQPTCYQISYQNQIVNQRIHPSSSQQHFTSNTLGQQHPPSQPFRQAFTSTIQRQQQQHHYLRQQQHNLRTQLNRGINTSTYFPKSLSSLSGEFALEHQQQHYSQRHQFNINSPTEDPPFNEYIIGSPPPSEQQQHFPERIATSGLYEQTNPSRMNIMRRAEQQQQLLPSPYSYSTTPTSTPTTIRRLPVINPQQQQMQLNSHSQHHQQQHFILPSSSNRFTSSTNIAHNNNNLSVFLQQQTNIPMDYNNLQQHAHQQLSYHQRATTMTEYRPGLEPIDTHAIDPPPILEAEGRLSVMETISSSTTSIPSVYNRQQQLGVVCSNESNISSTSTNLATPNKNSNNEEDAGTRSSSASDLDLREIVNNNNIPSSQ</sequence>
<evidence type="ECO:0000256" key="1">
    <source>
        <dbReference type="SAM" id="MobiDB-lite"/>
    </source>
</evidence>
<feature type="region of interest" description="Disordered" evidence="1">
    <location>
        <begin position="756"/>
        <end position="777"/>
    </location>
</feature>
<feature type="region of interest" description="Disordered" evidence="1">
    <location>
        <begin position="205"/>
        <end position="292"/>
    </location>
</feature>
<feature type="region of interest" description="Disordered" evidence="1">
    <location>
        <begin position="593"/>
        <end position="657"/>
    </location>
</feature>
<dbReference type="EMBL" id="CAJEWN010000211">
    <property type="protein sequence ID" value="CAD2173035.1"/>
    <property type="molecule type" value="Genomic_DNA"/>
</dbReference>
<feature type="compositionally biased region" description="Basic and acidic residues" evidence="1">
    <location>
        <begin position="222"/>
        <end position="233"/>
    </location>
</feature>
<protein>
    <submittedName>
        <fullName evidence="2">Uncharacterized protein</fullName>
    </submittedName>
</protein>
<feature type="compositionally biased region" description="Polar residues" evidence="1">
    <location>
        <begin position="1244"/>
        <end position="1253"/>
    </location>
</feature>
<feature type="compositionally biased region" description="Polar residues" evidence="1">
    <location>
        <begin position="759"/>
        <end position="777"/>
    </location>
</feature>
<evidence type="ECO:0000313" key="2">
    <source>
        <dbReference type="EMBL" id="CAD2173035.1"/>
    </source>
</evidence>
<feature type="compositionally biased region" description="Polar residues" evidence="1">
    <location>
        <begin position="422"/>
        <end position="432"/>
    </location>
</feature>
<dbReference type="AlphaFoldDB" id="A0A6V7VDG6"/>
<feature type="compositionally biased region" description="Low complexity" evidence="1">
    <location>
        <begin position="1204"/>
        <end position="1214"/>
    </location>
</feature>
<dbReference type="Proteomes" id="UP000580250">
    <property type="component" value="Unassembled WGS sequence"/>
</dbReference>
<feature type="compositionally biased region" description="Polar residues" evidence="1">
    <location>
        <begin position="166"/>
        <end position="182"/>
    </location>
</feature>
<feature type="region of interest" description="Disordered" evidence="1">
    <location>
        <begin position="149"/>
        <end position="190"/>
    </location>
</feature>
<accession>A0A6V7VDG6</accession>
<feature type="region of interest" description="Disordered" evidence="1">
    <location>
        <begin position="1204"/>
        <end position="1253"/>
    </location>
</feature>
<organism evidence="2 3">
    <name type="scientific">Meloidogyne enterolobii</name>
    <name type="common">Root-knot nematode worm</name>
    <name type="synonym">Meloidogyne mayaguensis</name>
    <dbReference type="NCBI Taxonomy" id="390850"/>
    <lineage>
        <taxon>Eukaryota</taxon>
        <taxon>Metazoa</taxon>
        <taxon>Ecdysozoa</taxon>
        <taxon>Nematoda</taxon>
        <taxon>Chromadorea</taxon>
        <taxon>Rhabditida</taxon>
        <taxon>Tylenchina</taxon>
        <taxon>Tylenchomorpha</taxon>
        <taxon>Tylenchoidea</taxon>
        <taxon>Meloidogynidae</taxon>
        <taxon>Meloidogyninae</taxon>
        <taxon>Meloidogyne</taxon>
    </lineage>
</organism>
<comment type="caution">
    <text evidence="2">The sequence shown here is derived from an EMBL/GenBank/DDBJ whole genome shotgun (WGS) entry which is preliminary data.</text>
</comment>
<feature type="compositionally biased region" description="Basic and acidic residues" evidence="1">
    <location>
        <begin position="505"/>
        <end position="519"/>
    </location>
</feature>
<evidence type="ECO:0000313" key="3">
    <source>
        <dbReference type="Proteomes" id="UP000580250"/>
    </source>
</evidence>
<feature type="compositionally biased region" description="Low complexity" evidence="1">
    <location>
        <begin position="672"/>
        <end position="700"/>
    </location>
</feature>
<feature type="region of interest" description="Disordered" evidence="1">
    <location>
        <begin position="479"/>
        <end position="529"/>
    </location>
</feature>
<proteinExistence type="predicted"/>
<feature type="compositionally biased region" description="Basic residues" evidence="1">
    <location>
        <begin position="234"/>
        <end position="257"/>
    </location>
</feature>
<feature type="compositionally biased region" description="Acidic residues" evidence="1">
    <location>
        <begin position="262"/>
        <end position="275"/>
    </location>
</feature>
<reference evidence="2 3" key="1">
    <citation type="submission" date="2020-08" db="EMBL/GenBank/DDBJ databases">
        <authorList>
            <person name="Koutsovoulos G."/>
            <person name="Danchin GJ E."/>
        </authorList>
    </citation>
    <scope>NUCLEOTIDE SEQUENCE [LARGE SCALE GENOMIC DNA]</scope>
</reference>